<feature type="transmembrane region" description="Helical" evidence="1">
    <location>
        <begin position="174"/>
        <end position="190"/>
    </location>
</feature>
<feature type="transmembrane region" description="Helical" evidence="1">
    <location>
        <begin position="236"/>
        <end position="253"/>
    </location>
</feature>
<name>A0ABX8Z6X9_9NEIS</name>
<feature type="transmembrane region" description="Helical" evidence="1">
    <location>
        <begin position="48"/>
        <end position="71"/>
    </location>
</feature>
<evidence type="ECO:0000256" key="1">
    <source>
        <dbReference type="SAM" id="Phobius"/>
    </source>
</evidence>
<gene>
    <name evidence="3" type="ORF">K4H28_10825</name>
</gene>
<feature type="transmembrane region" description="Helical" evidence="1">
    <location>
        <begin position="345"/>
        <end position="367"/>
    </location>
</feature>
<keyword evidence="4" id="KW-1185">Reference proteome</keyword>
<reference evidence="3 4" key="1">
    <citation type="submission" date="2021-08" db="EMBL/GenBank/DDBJ databases">
        <title>complete genome sequencing of Deefgea sp. D25.</title>
        <authorList>
            <person name="Bae J.-W."/>
            <person name="Gim D.-H."/>
        </authorList>
    </citation>
    <scope>NUCLEOTIDE SEQUENCE [LARGE SCALE GENOMIC DNA]</scope>
    <source>
        <strain evidence="3 4">D25</strain>
    </source>
</reference>
<dbReference type="RefSeq" id="WP_221005210.1">
    <property type="nucleotide sequence ID" value="NZ_CP081150.1"/>
</dbReference>
<proteinExistence type="predicted"/>
<dbReference type="InterPro" id="IPR050879">
    <property type="entry name" value="Acyltransferase_3"/>
</dbReference>
<dbReference type="EMBL" id="CP081150">
    <property type="protein sequence ID" value="QZA76808.1"/>
    <property type="molecule type" value="Genomic_DNA"/>
</dbReference>
<keyword evidence="3" id="KW-0808">Transferase</keyword>
<accession>A0ABX8Z6X9</accession>
<evidence type="ECO:0000313" key="3">
    <source>
        <dbReference type="EMBL" id="QZA76808.1"/>
    </source>
</evidence>
<dbReference type="PANTHER" id="PTHR23028">
    <property type="entry name" value="ACETYLTRANSFERASE"/>
    <property type="match status" value="1"/>
</dbReference>
<feature type="transmembrane region" description="Helical" evidence="1">
    <location>
        <begin position="92"/>
        <end position="111"/>
    </location>
</feature>
<keyword evidence="1" id="KW-0812">Transmembrane</keyword>
<protein>
    <submittedName>
        <fullName evidence="3">Acyltransferase</fullName>
    </submittedName>
</protein>
<feature type="transmembrane region" description="Helical" evidence="1">
    <location>
        <begin position="303"/>
        <end position="325"/>
    </location>
</feature>
<feature type="transmembrane region" description="Helical" evidence="1">
    <location>
        <begin position="206"/>
        <end position="224"/>
    </location>
</feature>
<dbReference type="Proteomes" id="UP000825679">
    <property type="component" value="Chromosome"/>
</dbReference>
<feature type="domain" description="Acyltransferase 3" evidence="2">
    <location>
        <begin position="10"/>
        <end position="363"/>
    </location>
</feature>
<keyword evidence="1" id="KW-1133">Transmembrane helix</keyword>
<feature type="transmembrane region" description="Helical" evidence="1">
    <location>
        <begin position="273"/>
        <end position="291"/>
    </location>
</feature>
<dbReference type="GO" id="GO:0016746">
    <property type="term" value="F:acyltransferase activity"/>
    <property type="evidence" value="ECO:0007669"/>
    <property type="project" value="UniProtKB-KW"/>
</dbReference>
<keyword evidence="3" id="KW-0012">Acyltransferase</keyword>
<evidence type="ECO:0000313" key="4">
    <source>
        <dbReference type="Proteomes" id="UP000825679"/>
    </source>
</evidence>
<keyword evidence="1" id="KW-0472">Membrane</keyword>
<evidence type="ECO:0000259" key="2">
    <source>
        <dbReference type="Pfam" id="PF01757"/>
    </source>
</evidence>
<dbReference type="Pfam" id="PF01757">
    <property type="entry name" value="Acyl_transf_3"/>
    <property type="match status" value="1"/>
</dbReference>
<sequence>MRDQKQHIAIVDGLRGYAILLVMLFHFWQISWWVIPVPFSDGRLSLEFIQVAGGLGVELFFFLSAFCLCYPHAKTMIENTSLPSLTHYTYRRAIKILPSYFLAILLILLLLPDLYPTSAERGYWTDILMHLGFIHNLFPDTQYTINGVFWSLGVEIQFYVLFPVLAWLFRRRPWLAFALLCAAAISYRMWTRMLPMDEFIHWNNQLPGFLDLFAAGMLSAYLLVLLRQAPLGRLKIGINLIAALSIVCVLLLFDSLNQHRGAPNGYPIWQSYYRPALALILITLTVASSFAHPLFRKLLANRALIFLSLISYNLYLWHQIIARVLKEHGWLAASTPNPTDDPTWRWSMFLASFVLSILIATIITYGFERPLLHYGVKGCWQRIKQRAKGMLAQINPIKA</sequence>
<organism evidence="3 4">
    <name type="scientific">Deefgea tanakiae</name>
    <dbReference type="NCBI Taxonomy" id="2865840"/>
    <lineage>
        <taxon>Bacteria</taxon>
        <taxon>Pseudomonadati</taxon>
        <taxon>Pseudomonadota</taxon>
        <taxon>Betaproteobacteria</taxon>
        <taxon>Neisseriales</taxon>
        <taxon>Chitinibacteraceae</taxon>
        <taxon>Deefgea</taxon>
    </lineage>
</organism>
<dbReference type="InterPro" id="IPR002656">
    <property type="entry name" value="Acyl_transf_3_dom"/>
</dbReference>
<dbReference type="PANTHER" id="PTHR23028:SF53">
    <property type="entry name" value="ACYL_TRANSF_3 DOMAIN-CONTAINING PROTEIN"/>
    <property type="match status" value="1"/>
</dbReference>
<feature type="transmembrane region" description="Helical" evidence="1">
    <location>
        <begin position="7"/>
        <end position="28"/>
    </location>
</feature>
<feature type="transmembrane region" description="Helical" evidence="1">
    <location>
        <begin position="148"/>
        <end position="169"/>
    </location>
</feature>